<accession>A0ABV7JPW0</accession>
<dbReference type="InterPro" id="IPR012341">
    <property type="entry name" value="6hp_glycosidase-like_sf"/>
</dbReference>
<evidence type="ECO:0000256" key="2">
    <source>
        <dbReference type="SAM" id="SignalP"/>
    </source>
</evidence>
<dbReference type="GO" id="GO:0016787">
    <property type="term" value="F:hydrolase activity"/>
    <property type="evidence" value="ECO:0007669"/>
    <property type="project" value="UniProtKB-KW"/>
</dbReference>
<protein>
    <submittedName>
        <fullName evidence="3">Glycoside hydrolase family 105 protein</fullName>
    </submittedName>
</protein>
<dbReference type="EMBL" id="JBHRTA010000038">
    <property type="protein sequence ID" value="MFC3198883.1"/>
    <property type="molecule type" value="Genomic_DNA"/>
</dbReference>
<keyword evidence="2" id="KW-0732">Signal</keyword>
<comment type="caution">
    <text evidence="3">The sequence shown here is derived from an EMBL/GenBank/DDBJ whole genome shotgun (WGS) entry which is preliminary data.</text>
</comment>
<dbReference type="Gene3D" id="1.50.10.10">
    <property type="match status" value="1"/>
</dbReference>
<dbReference type="Pfam" id="PF07470">
    <property type="entry name" value="Glyco_hydro_88"/>
    <property type="match status" value="1"/>
</dbReference>
<proteinExistence type="predicted"/>
<evidence type="ECO:0000313" key="3">
    <source>
        <dbReference type="EMBL" id="MFC3198883.1"/>
    </source>
</evidence>
<keyword evidence="4" id="KW-1185">Reference proteome</keyword>
<dbReference type="InterPro" id="IPR010905">
    <property type="entry name" value="Glyco_hydro_88"/>
</dbReference>
<dbReference type="PANTHER" id="PTHR33886:SF8">
    <property type="entry name" value="UNSATURATED RHAMNOGALACTURONAN HYDROLASE (EUROFUNG)"/>
    <property type="match status" value="1"/>
</dbReference>
<dbReference type="Proteomes" id="UP001595526">
    <property type="component" value="Unassembled WGS sequence"/>
</dbReference>
<name>A0ABV7JPW0_9SPHI</name>
<dbReference type="SUPFAM" id="SSF48208">
    <property type="entry name" value="Six-hairpin glycosidases"/>
    <property type="match status" value="1"/>
</dbReference>
<dbReference type="InterPro" id="IPR052043">
    <property type="entry name" value="PolySaccharide_Degr_Enz"/>
</dbReference>
<sequence>MKLKKNVSLLIAWCAMLGVYAQTTAPDELIIKKVADYILDKAEFAFEDKQRNTTYAKTSKIPEGVEVGFKTPYGEWHYTNGVINMAMLQLADFTGDKRYAQYALDHVAFGFDNYPFFQRSFKADRPHHRFPFGQLWTMQELDDFGAMSASILEVYKHTPREEYKTYLEDGIKRLTYGQDRLADGTLVRTFPVDKTLWADDLYMSVPFLARMAVFTGNDSYFDDAVNQVLSFDKYLWHESKGLYYHCYYSANRENGVAHWGRSNGWLVLAQLHLLDHLPVDHPNRDDIIRNLQKQLIGLSRYQDADGLWHQLLDKPDSYAEASASAMFIQGFAKAVNEGWLSENYASVALVGWEGFKNHFITEDGQVKDICVGTGIADNLRFYYTRPARPNEKHGVGSVIDAGIEVVKLKRKLKKDQ</sequence>
<reference evidence="4" key="1">
    <citation type="journal article" date="2019" name="Int. J. Syst. Evol. Microbiol.">
        <title>The Global Catalogue of Microorganisms (GCM) 10K type strain sequencing project: providing services to taxonomists for standard genome sequencing and annotation.</title>
        <authorList>
            <consortium name="The Broad Institute Genomics Platform"/>
            <consortium name="The Broad Institute Genome Sequencing Center for Infectious Disease"/>
            <person name="Wu L."/>
            <person name="Ma J."/>
        </authorList>
    </citation>
    <scope>NUCLEOTIDE SEQUENCE [LARGE SCALE GENOMIC DNA]</scope>
    <source>
        <strain evidence="4">KCTC 52416</strain>
    </source>
</reference>
<organism evidence="3 4">
    <name type="scientific">Parapedobacter deserti</name>
    <dbReference type="NCBI Taxonomy" id="1912957"/>
    <lineage>
        <taxon>Bacteria</taxon>
        <taxon>Pseudomonadati</taxon>
        <taxon>Bacteroidota</taxon>
        <taxon>Sphingobacteriia</taxon>
        <taxon>Sphingobacteriales</taxon>
        <taxon>Sphingobacteriaceae</taxon>
        <taxon>Parapedobacter</taxon>
    </lineage>
</organism>
<dbReference type="PANTHER" id="PTHR33886">
    <property type="entry name" value="UNSATURATED RHAMNOGALACTURONAN HYDROLASE (EUROFUNG)"/>
    <property type="match status" value="1"/>
</dbReference>
<dbReference type="InterPro" id="IPR008928">
    <property type="entry name" value="6-hairpin_glycosidase_sf"/>
</dbReference>
<evidence type="ECO:0000313" key="4">
    <source>
        <dbReference type="Proteomes" id="UP001595526"/>
    </source>
</evidence>
<dbReference type="RefSeq" id="WP_379023968.1">
    <property type="nucleotide sequence ID" value="NZ_JBHRTA010000038.1"/>
</dbReference>
<keyword evidence="1 3" id="KW-0378">Hydrolase</keyword>
<evidence type="ECO:0000256" key="1">
    <source>
        <dbReference type="ARBA" id="ARBA00022801"/>
    </source>
</evidence>
<feature type="chain" id="PRO_5047027747" evidence="2">
    <location>
        <begin position="22"/>
        <end position="416"/>
    </location>
</feature>
<feature type="signal peptide" evidence="2">
    <location>
        <begin position="1"/>
        <end position="21"/>
    </location>
</feature>
<gene>
    <name evidence="3" type="ORF">ACFOET_14770</name>
</gene>